<evidence type="ECO:0008006" key="4">
    <source>
        <dbReference type="Google" id="ProtNLM"/>
    </source>
</evidence>
<evidence type="ECO:0000313" key="2">
    <source>
        <dbReference type="EMBL" id="PVM83775.1"/>
    </source>
</evidence>
<dbReference type="AlphaFoldDB" id="A0A2T9JJ93"/>
<dbReference type="EMBL" id="QDKQ01000067">
    <property type="protein sequence ID" value="PVM83775.1"/>
    <property type="molecule type" value="Genomic_DNA"/>
</dbReference>
<evidence type="ECO:0000256" key="1">
    <source>
        <dbReference type="SAM" id="Phobius"/>
    </source>
</evidence>
<name>A0A2T9JJ93_9CAUL</name>
<keyword evidence="1" id="KW-0472">Membrane</keyword>
<comment type="caution">
    <text evidence="2">The sequence shown here is derived from an EMBL/GenBank/DDBJ whole genome shotgun (WGS) entry which is preliminary data.</text>
</comment>
<dbReference type="Proteomes" id="UP000245073">
    <property type="component" value="Unassembled WGS sequence"/>
</dbReference>
<keyword evidence="1" id="KW-0812">Transmembrane</keyword>
<evidence type="ECO:0000313" key="3">
    <source>
        <dbReference type="Proteomes" id="UP000245073"/>
    </source>
</evidence>
<sequence>MKHDADWTDPPTSPPALPLEVRISIVQTWIGVLVLLALTAFMTAKAPEGLRGLVLALTGGMTALSLLGAIGDTLDRRRRLVLDHDGIRWRCGFMGLVRGRAAWSELRAVAHKSIYRRPDRLLLTLDGRRTVSIPVDGLTVAGEDLPRLIRAVAPHVEISLQ</sequence>
<protein>
    <recommendedName>
        <fullName evidence="4">PH domain-containing protein</fullName>
    </recommendedName>
</protein>
<feature type="transmembrane region" description="Helical" evidence="1">
    <location>
        <begin position="21"/>
        <end position="44"/>
    </location>
</feature>
<proteinExistence type="predicted"/>
<accession>A0A2T9JJ93</accession>
<reference evidence="2 3" key="1">
    <citation type="submission" date="2018-04" db="EMBL/GenBank/DDBJ databases">
        <title>The genome sequence of Caulobacter sp. 744.</title>
        <authorList>
            <person name="Gao J."/>
            <person name="Sun J."/>
        </authorList>
    </citation>
    <scope>NUCLEOTIDE SEQUENCE [LARGE SCALE GENOMIC DNA]</scope>
    <source>
        <strain evidence="2 3">774</strain>
    </source>
</reference>
<gene>
    <name evidence="2" type="ORF">DDF67_20095</name>
</gene>
<keyword evidence="3" id="KW-1185">Reference proteome</keyword>
<keyword evidence="1" id="KW-1133">Transmembrane helix</keyword>
<dbReference type="RefSeq" id="WP_109102611.1">
    <property type="nucleotide sequence ID" value="NZ_QDKQ01000067.1"/>
</dbReference>
<organism evidence="2 3">
    <name type="scientific">Caulobacter endophyticus</name>
    <dbReference type="NCBI Taxonomy" id="2172652"/>
    <lineage>
        <taxon>Bacteria</taxon>
        <taxon>Pseudomonadati</taxon>
        <taxon>Pseudomonadota</taxon>
        <taxon>Alphaproteobacteria</taxon>
        <taxon>Caulobacterales</taxon>
        <taxon>Caulobacteraceae</taxon>
        <taxon>Caulobacter</taxon>
    </lineage>
</organism>
<feature type="transmembrane region" description="Helical" evidence="1">
    <location>
        <begin position="50"/>
        <end position="70"/>
    </location>
</feature>
<dbReference type="OrthoDB" id="9802632at2"/>